<organism evidence="2 3">
    <name type="scientific">Roseateles aquae</name>
    <dbReference type="NCBI Taxonomy" id="3077235"/>
    <lineage>
        <taxon>Bacteria</taxon>
        <taxon>Pseudomonadati</taxon>
        <taxon>Pseudomonadota</taxon>
        <taxon>Betaproteobacteria</taxon>
        <taxon>Burkholderiales</taxon>
        <taxon>Sphaerotilaceae</taxon>
        <taxon>Roseateles</taxon>
    </lineage>
</organism>
<evidence type="ECO:0000313" key="2">
    <source>
        <dbReference type="EMBL" id="MDT8999030.1"/>
    </source>
</evidence>
<dbReference type="PANTHER" id="PTHR37946">
    <property type="entry name" value="SLL1969 PROTEIN"/>
    <property type="match status" value="1"/>
</dbReference>
<dbReference type="EMBL" id="JAVXZY010000002">
    <property type="protein sequence ID" value="MDT8999030.1"/>
    <property type="molecule type" value="Genomic_DNA"/>
</dbReference>
<dbReference type="SUPFAM" id="SSF53474">
    <property type="entry name" value="alpha/beta-Hydrolases"/>
    <property type="match status" value="1"/>
</dbReference>
<evidence type="ECO:0000313" key="3">
    <source>
        <dbReference type="Proteomes" id="UP001246372"/>
    </source>
</evidence>
<protein>
    <submittedName>
        <fullName evidence="2">Alpha/beta fold hydrolase</fullName>
    </submittedName>
</protein>
<comment type="caution">
    <text evidence="2">The sequence shown here is derived from an EMBL/GenBank/DDBJ whole genome shotgun (WGS) entry which is preliminary data.</text>
</comment>
<accession>A0ABU3P9Z0</accession>
<dbReference type="Gene3D" id="3.40.50.1820">
    <property type="entry name" value="alpha/beta hydrolase"/>
    <property type="match status" value="1"/>
</dbReference>
<dbReference type="RefSeq" id="WP_315649520.1">
    <property type="nucleotide sequence ID" value="NZ_JAVXZY010000002.1"/>
</dbReference>
<evidence type="ECO:0000259" key="1">
    <source>
        <dbReference type="Pfam" id="PF07819"/>
    </source>
</evidence>
<reference evidence="2" key="1">
    <citation type="submission" date="2023-09" db="EMBL/GenBank/DDBJ databases">
        <title>Paucibacter sp. APW11 Genome sequencing and assembly.</title>
        <authorList>
            <person name="Kim I."/>
        </authorList>
    </citation>
    <scope>NUCLEOTIDE SEQUENCE</scope>
    <source>
        <strain evidence="2">APW11</strain>
    </source>
</reference>
<dbReference type="Pfam" id="PF07819">
    <property type="entry name" value="PGAP1"/>
    <property type="match status" value="1"/>
</dbReference>
<keyword evidence="2" id="KW-0378">Hydrolase</keyword>
<dbReference type="InterPro" id="IPR012908">
    <property type="entry name" value="PGAP1-ab_dom-like"/>
</dbReference>
<proteinExistence type="predicted"/>
<feature type="domain" description="GPI inositol-deacylase PGAP1-like alpha/beta" evidence="1">
    <location>
        <begin position="149"/>
        <end position="272"/>
    </location>
</feature>
<gene>
    <name evidence="2" type="ORF">RQP53_07095</name>
</gene>
<name>A0ABU3P9Z0_9BURK</name>
<sequence length="400" mass="42729">MNASHRPRAADLRGAARLATEATAALTDLVEAMHERITRLPGVPPPAAARTKGITGLVYRSVRGVNRLVGGGLDGLLGLLGPALGSSAASAEREALLAVLNGVLGDYLAQTGNPLALPMQWRSAEGQVLSLAPDALRAQLPAAGDRLLLLLHGLCMNAGQWRRDGHDHGAALAAELGYTPVYLNYNSGQHISLNGRALVLQLQQLLEGWPQPLSRVVLLGHSMGGLLARSALHQADVLGLDGPDRVTDLVCLGSPHHGAPLERAGNWIDLLLGASPYAAPLARLGQLRSAGITDLRHGNLLDEDWVGQDRFARRADQRQPVPLPTGMRCYAVAGSLRSEGERPRWLGDGLVPVASALGKHRDPARALHFEAQRQWCGRGINHLQLLSSPQVYARLRDWLA</sequence>
<dbReference type="InterPro" id="IPR029058">
    <property type="entry name" value="AB_hydrolase_fold"/>
</dbReference>
<dbReference type="GO" id="GO:0016787">
    <property type="term" value="F:hydrolase activity"/>
    <property type="evidence" value="ECO:0007669"/>
    <property type="project" value="UniProtKB-KW"/>
</dbReference>
<dbReference type="Proteomes" id="UP001246372">
    <property type="component" value="Unassembled WGS sequence"/>
</dbReference>
<dbReference type="PANTHER" id="PTHR37946:SF1">
    <property type="entry name" value="SLL1969 PROTEIN"/>
    <property type="match status" value="1"/>
</dbReference>
<keyword evidence="3" id="KW-1185">Reference proteome</keyword>